<protein>
    <submittedName>
        <fullName evidence="1">Uncharacterized protein</fullName>
    </submittedName>
</protein>
<sequence>MVSEIHVVSKRDISKHETLAVNLPLPQLAESSIRIRTSLVGITSNTVTYAKFGDSLHWWSTWPVPLDAPAPYNNRDEWGIVPAWGLARVLESTIDAIPAGRLLYGFMPTSSHPVDLKLEPYQPEGHFREVSQHRQLLGSVYNRYTLFDESAHSDEFRAWFVNLHSIWTCGYVMNRYTFPGTGAKPVHPSGEGAGPWTEKDGDLSSAVVVSLSAASRTARSFAWNLARERQPSTGPLALLQATSVPQTLAAPAAAFETKTVDYETLLSKETVDWIAKFRPKRVVVTDCGAPPKVTDRLWDALKAALPGSTDTLILTVGFEPTIKSPEETRDEMALGGKWEAVQLHTTGLVDAGMAAEGAEQYFRAVNTAFGRFLNDKVVGDLELSLGSGVGGTNGLEKAWEGFLQGTLPLNKAWVYRLD</sequence>
<evidence type="ECO:0000313" key="1">
    <source>
        <dbReference type="EMBL" id="TKW49712.1"/>
    </source>
</evidence>
<reference evidence="1 2" key="1">
    <citation type="journal article" date="2019" name="PLoS ONE">
        <title>Comparative genome analysis indicates high evolutionary potential of pathogenicity genes in Colletotrichum tanaceti.</title>
        <authorList>
            <person name="Lelwala R.V."/>
            <person name="Korhonen P.K."/>
            <person name="Young N.D."/>
            <person name="Scott J.B."/>
            <person name="Ades P.A."/>
            <person name="Gasser R.B."/>
            <person name="Taylor P.W.J."/>
        </authorList>
    </citation>
    <scope>NUCLEOTIDE SEQUENCE [LARGE SCALE GENOMIC DNA]</scope>
    <source>
        <strain evidence="1">BRIP57314</strain>
    </source>
</reference>
<dbReference type="AlphaFoldDB" id="A0A4U6X2W9"/>
<keyword evidence="2" id="KW-1185">Reference proteome</keyword>
<name>A0A4U6X2W9_9PEZI</name>
<dbReference type="Proteomes" id="UP000310108">
    <property type="component" value="Unassembled WGS sequence"/>
</dbReference>
<dbReference type="Pfam" id="PF11017">
    <property type="entry name" value="DUF2855"/>
    <property type="match status" value="1"/>
</dbReference>
<evidence type="ECO:0000313" key="2">
    <source>
        <dbReference type="Proteomes" id="UP000310108"/>
    </source>
</evidence>
<organism evidence="1 2">
    <name type="scientific">Colletotrichum tanaceti</name>
    <dbReference type="NCBI Taxonomy" id="1306861"/>
    <lineage>
        <taxon>Eukaryota</taxon>
        <taxon>Fungi</taxon>
        <taxon>Dikarya</taxon>
        <taxon>Ascomycota</taxon>
        <taxon>Pezizomycotina</taxon>
        <taxon>Sordariomycetes</taxon>
        <taxon>Hypocreomycetidae</taxon>
        <taxon>Glomerellales</taxon>
        <taxon>Glomerellaceae</taxon>
        <taxon>Colletotrichum</taxon>
        <taxon>Colletotrichum destructivum species complex</taxon>
    </lineage>
</organism>
<proteinExistence type="predicted"/>
<comment type="caution">
    <text evidence="1">The sequence shown here is derived from an EMBL/GenBank/DDBJ whole genome shotgun (WGS) entry which is preliminary data.</text>
</comment>
<gene>
    <name evidence="1" type="ORF">CTA1_13092</name>
</gene>
<dbReference type="InterPro" id="IPR021276">
    <property type="entry name" value="DUF2855"/>
</dbReference>
<dbReference type="EMBL" id="PJEX01000492">
    <property type="protein sequence ID" value="TKW49712.1"/>
    <property type="molecule type" value="Genomic_DNA"/>
</dbReference>
<accession>A0A4U6X2W9</accession>
<dbReference type="STRING" id="1306861.A0A4U6X2W9"/>
<dbReference type="OrthoDB" id="192702at2759"/>